<evidence type="ECO:0000313" key="2">
    <source>
        <dbReference type="EMBL" id="CAB1458426.1"/>
    </source>
</evidence>
<evidence type="ECO:0000313" key="3">
    <source>
        <dbReference type="Proteomes" id="UP001153269"/>
    </source>
</evidence>
<accession>A0A9N7W1C0</accession>
<reference evidence="2" key="1">
    <citation type="submission" date="2020-03" db="EMBL/GenBank/DDBJ databases">
        <authorList>
            <person name="Weist P."/>
        </authorList>
    </citation>
    <scope>NUCLEOTIDE SEQUENCE</scope>
</reference>
<proteinExistence type="predicted"/>
<feature type="region of interest" description="Disordered" evidence="1">
    <location>
        <begin position="42"/>
        <end position="74"/>
    </location>
</feature>
<gene>
    <name evidence="2" type="ORF">PLEPLA_LOCUS46256</name>
</gene>
<evidence type="ECO:0000256" key="1">
    <source>
        <dbReference type="SAM" id="MobiDB-lite"/>
    </source>
</evidence>
<comment type="caution">
    <text evidence="2">The sequence shown here is derived from an EMBL/GenBank/DDBJ whole genome shotgun (WGS) entry which is preliminary data.</text>
</comment>
<dbReference type="Proteomes" id="UP001153269">
    <property type="component" value="Unassembled WGS sequence"/>
</dbReference>
<organism evidence="2 3">
    <name type="scientific">Pleuronectes platessa</name>
    <name type="common">European plaice</name>
    <dbReference type="NCBI Taxonomy" id="8262"/>
    <lineage>
        <taxon>Eukaryota</taxon>
        <taxon>Metazoa</taxon>
        <taxon>Chordata</taxon>
        <taxon>Craniata</taxon>
        <taxon>Vertebrata</taxon>
        <taxon>Euteleostomi</taxon>
        <taxon>Actinopterygii</taxon>
        <taxon>Neopterygii</taxon>
        <taxon>Teleostei</taxon>
        <taxon>Neoteleostei</taxon>
        <taxon>Acanthomorphata</taxon>
        <taxon>Carangaria</taxon>
        <taxon>Pleuronectiformes</taxon>
        <taxon>Pleuronectoidei</taxon>
        <taxon>Pleuronectidae</taxon>
        <taxon>Pleuronectes</taxon>
    </lineage>
</organism>
<keyword evidence="3" id="KW-1185">Reference proteome</keyword>
<name>A0A9N7W1C0_PLEPL</name>
<sequence length="149" mass="16200">MGGLTEWKAWEVPLTALPSQPAELTTCHMHHGSVPSLTLMEARLPSSHPQQQGSLPPPAASNSANDPLRVSSESQSCPRCCLDTHRNSEGSWASAVWPGHNQSIHRYYAFKRCKGQTSGRQEGECGPICLSSPRATLIIMIMILIVQQG</sequence>
<protein>
    <submittedName>
        <fullName evidence="2">Uncharacterized protein</fullName>
    </submittedName>
</protein>
<dbReference type="AlphaFoldDB" id="A0A9N7W1C0"/>
<dbReference type="EMBL" id="CADEAL010004388">
    <property type="protein sequence ID" value="CAB1458426.1"/>
    <property type="molecule type" value="Genomic_DNA"/>
</dbReference>